<protein>
    <submittedName>
        <fullName evidence="1">Uncharacterized protein</fullName>
    </submittedName>
</protein>
<feature type="non-terminal residue" evidence="1">
    <location>
        <position position="1"/>
    </location>
</feature>
<comment type="caution">
    <text evidence="1">The sequence shown here is derived from an EMBL/GenBank/DDBJ whole genome shotgun (WGS) entry which is preliminary data.</text>
</comment>
<feature type="non-terminal residue" evidence="1">
    <location>
        <position position="53"/>
    </location>
</feature>
<name>A0ABS8WS41_DATST</name>
<sequence>SLTFLPQCRQASLVIHRWQFAGADPHFASINRHQHSVELRSTGVSPMPSGGVP</sequence>
<dbReference type="Proteomes" id="UP000823775">
    <property type="component" value="Unassembled WGS sequence"/>
</dbReference>
<evidence type="ECO:0000313" key="1">
    <source>
        <dbReference type="EMBL" id="MCE3052292.1"/>
    </source>
</evidence>
<proteinExistence type="predicted"/>
<reference evidence="1 2" key="1">
    <citation type="journal article" date="2021" name="BMC Genomics">
        <title>Datura genome reveals duplications of psychoactive alkaloid biosynthetic genes and high mutation rate following tissue culture.</title>
        <authorList>
            <person name="Rajewski A."/>
            <person name="Carter-House D."/>
            <person name="Stajich J."/>
            <person name="Litt A."/>
        </authorList>
    </citation>
    <scope>NUCLEOTIDE SEQUENCE [LARGE SCALE GENOMIC DNA]</scope>
    <source>
        <strain evidence="1">AR-01</strain>
    </source>
</reference>
<dbReference type="EMBL" id="JACEIK010009393">
    <property type="protein sequence ID" value="MCE3052292.1"/>
    <property type="molecule type" value="Genomic_DNA"/>
</dbReference>
<accession>A0ABS8WS41</accession>
<evidence type="ECO:0000313" key="2">
    <source>
        <dbReference type="Proteomes" id="UP000823775"/>
    </source>
</evidence>
<gene>
    <name evidence="1" type="ORF">HAX54_052105</name>
</gene>
<keyword evidence="2" id="KW-1185">Reference proteome</keyword>
<organism evidence="1 2">
    <name type="scientific">Datura stramonium</name>
    <name type="common">Jimsonweed</name>
    <name type="synonym">Common thornapple</name>
    <dbReference type="NCBI Taxonomy" id="4076"/>
    <lineage>
        <taxon>Eukaryota</taxon>
        <taxon>Viridiplantae</taxon>
        <taxon>Streptophyta</taxon>
        <taxon>Embryophyta</taxon>
        <taxon>Tracheophyta</taxon>
        <taxon>Spermatophyta</taxon>
        <taxon>Magnoliopsida</taxon>
        <taxon>eudicotyledons</taxon>
        <taxon>Gunneridae</taxon>
        <taxon>Pentapetalae</taxon>
        <taxon>asterids</taxon>
        <taxon>lamiids</taxon>
        <taxon>Solanales</taxon>
        <taxon>Solanaceae</taxon>
        <taxon>Solanoideae</taxon>
        <taxon>Datureae</taxon>
        <taxon>Datura</taxon>
    </lineage>
</organism>